<evidence type="ECO:0000313" key="1">
    <source>
        <dbReference type="EMBL" id="AQQ55349.1"/>
    </source>
</evidence>
<accession>A0A1Q2L4I2</accession>
<name>A0A1Q2L4I2_9BACL</name>
<keyword evidence="1" id="KW-0614">Plasmid</keyword>
<dbReference type="RefSeq" id="WP_077591208.1">
    <property type="nucleotide sequence ID" value="NZ_CP019641.1"/>
</dbReference>
<dbReference type="AlphaFoldDB" id="A0A1Q2L4I2"/>
<proteinExistence type="predicted"/>
<gene>
    <name evidence="1" type="ORF">B0X71_19440</name>
</gene>
<dbReference type="EMBL" id="CP019641">
    <property type="protein sequence ID" value="AQQ55349.1"/>
    <property type="molecule type" value="Genomic_DNA"/>
</dbReference>
<organism evidence="1 2">
    <name type="scientific">Planococcus lenghuensis</name>
    <dbReference type="NCBI Taxonomy" id="2213202"/>
    <lineage>
        <taxon>Bacteria</taxon>
        <taxon>Bacillati</taxon>
        <taxon>Bacillota</taxon>
        <taxon>Bacilli</taxon>
        <taxon>Bacillales</taxon>
        <taxon>Caryophanaceae</taxon>
        <taxon>Planococcus</taxon>
    </lineage>
</organism>
<sequence length="325" mass="37824">MGEPKGVNTAPPIEESTQVFPKADGTISYWDHPSFKSAHHLPNGKYRPFRSSLQAREWLERSGQYEEIVTLLKVIGDAFCVSEAQLRRYMRKLQSFSQTSKLLEQLRTNDFVQRHQCWLIFKEDAGERKPSNLFVLGTAGHLFIKSSYPRQEFQKPDYWLENSLAAQRYVAANEIRCTGVETKKIRQWAWHPAVGGHPNYKKPLAVLETKENEVTPALQLLIERVQMRQPFLDYLRRRLKTYEYLLNRYGQIKVEGFSRKVAQAVLIHVSSVSMADFIQQQLRPHEYSYDVIYMIDEWFEETRELATSVAASQPEGVIRINFSGF</sequence>
<dbReference type="OrthoDB" id="2896251at2"/>
<geneLocation type="plasmid" evidence="1 2">
    <name>unnamed1</name>
</geneLocation>
<dbReference type="KEGG" id="pmar:B0X71_19440"/>
<protein>
    <submittedName>
        <fullName evidence="1">Uncharacterized protein</fullName>
    </submittedName>
</protein>
<reference evidence="1 2" key="1">
    <citation type="submission" date="2017-02" db="EMBL/GenBank/DDBJ databases">
        <title>The complete genomic sequence of a novel cold adapted crude oil-degrading bacterium Planococcus qaidamina Y42.</title>
        <authorList>
            <person name="Yang R."/>
        </authorList>
    </citation>
    <scope>NUCLEOTIDE SEQUENCE [LARGE SCALE GENOMIC DNA]</scope>
    <source>
        <strain evidence="1 2">Y42</strain>
        <plasmid evidence="1 2">unnamed1</plasmid>
    </source>
</reference>
<keyword evidence="2" id="KW-1185">Reference proteome</keyword>
<evidence type="ECO:0000313" key="2">
    <source>
        <dbReference type="Proteomes" id="UP000188184"/>
    </source>
</evidence>
<dbReference type="Proteomes" id="UP000188184">
    <property type="component" value="Plasmid unnamed1"/>
</dbReference>